<comment type="caution">
    <text evidence="2">The sequence shown here is derived from an EMBL/GenBank/DDBJ whole genome shotgun (WGS) entry which is preliminary data.</text>
</comment>
<reference evidence="3" key="1">
    <citation type="journal article" date="2018" name="Front. Microbiol.">
        <title>Genome-Based Analysis Reveals the Taxonomy and Diversity of the Family Idiomarinaceae.</title>
        <authorList>
            <person name="Liu Y."/>
            <person name="Lai Q."/>
            <person name="Shao Z."/>
        </authorList>
    </citation>
    <scope>NUCLEOTIDE SEQUENCE [LARGE SCALE GENOMIC DNA]</scope>
    <source>
        <strain evidence="3">908033</strain>
    </source>
</reference>
<dbReference type="Proteomes" id="UP000286985">
    <property type="component" value="Unassembled WGS sequence"/>
</dbReference>
<protein>
    <recommendedName>
        <fullName evidence="4">DUF2059 domain-containing protein</fullName>
    </recommendedName>
</protein>
<dbReference type="AlphaFoldDB" id="A0A432XB88"/>
<sequence length="261" mass="28893">MKVLPTLLAASVCFSCATYAADSAIVDISDTEKFVLDEENQRLADTYARMLRYYDQRNFSSVRAVRVLMGNYPHHVEPILYAAFDRYPNHYRHIIKAAIDAEPAFTREIISTALSLEVADPADIVRIAVEAEPSYAETIVATVDQMDPSQFANVVRVAVLTEPQTADSILRSNRDAEIGKLESVLHTVLSAAPTLGSYFVDTISDLIGLSTTEGTPKNKNKRAIQLIRSAYNSGGLDKNEVELLAAKHELSEEEIKLIMQN</sequence>
<evidence type="ECO:0008006" key="4">
    <source>
        <dbReference type="Google" id="ProtNLM"/>
    </source>
</evidence>
<keyword evidence="1" id="KW-0732">Signal</keyword>
<evidence type="ECO:0000313" key="3">
    <source>
        <dbReference type="Proteomes" id="UP000286985"/>
    </source>
</evidence>
<organism evidence="2 3">
    <name type="scientific">Pseudidiomarina donghaiensis</name>
    <dbReference type="NCBI Taxonomy" id="519452"/>
    <lineage>
        <taxon>Bacteria</taxon>
        <taxon>Pseudomonadati</taxon>
        <taxon>Pseudomonadota</taxon>
        <taxon>Gammaproteobacteria</taxon>
        <taxon>Alteromonadales</taxon>
        <taxon>Idiomarinaceae</taxon>
        <taxon>Pseudidiomarina</taxon>
    </lineage>
</organism>
<name>A0A432XB88_9GAMM</name>
<feature type="chain" id="PRO_5019038418" description="DUF2059 domain-containing protein" evidence="1">
    <location>
        <begin position="21"/>
        <end position="261"/>
    </location>
</feature>
<dbReference type="EMBL" id="PIPU01000009">
    <property type="protein sequence ID" value="RUO46014.1"/>
    <property type="molecule type" value="Genomic_DNA"/>
</dbReference>
<keyword evidence="3" id="KW-1185">Reference proteome</keyword>
<evidence type="ECO:0000313" key="2">
    <source>
        <dbReference type="EMBL" id="RUO46014.1"/>
    </source>
</evidence>
<dbReference type="RefSeq" id="WP_092842127.1">
    <property type="nucleotide sequence ID" value="NZ_FPCF01000010.1"/>
</dbReference>
<dbReference type="OrthoDB" id="6240583at2"/>
<accession>A0A432XB88</accession>
<proteinExistence type="predicted"/>
<feature type="signal peptide" evidence="1">
    <location>
        <begin position="1"/>
        <end position="20"/>
    </location>
</feature>
<gene>
    <name evidence="2" type="ORF">CWE24_12015</name>
</gene>
<evidence type="ECO:0000256" key="1">
    <source>
        <dbReference type="SAM" id="SignalP"/>
    </source>
</evidence>